<dbReference type="AlphaFoldDB" id="A0A2H1WZV1"/>
<dbReference type="PANTHER" id="PTHR15904:SF17">
    <property type="entry name" value="RHO-GAP DOMAIN-CONTAINING PROTEIN"/>
    <property type="match status" value="1"/>
</dbReference>
<organism evidence="5">
    <name type="scientific">Spodoptera frugiperda</name>
    <name type="common">Fall armyworm</name>
    <dbReference type="NCBI Taxonomy" id="7108"/>
    <lineage>
        <taxon>Eukaryota</taxon>
        <taxon>Metazoa</taxon>
        <taxon>Ecdysozoa</taxon>
        <taxon>Arthropoda</taxon>
        <taxon>Hexapoda</taxon>
        <taxon>Insecta</taxon>
        <taxon>Pterygota</taxon>
        <taxon>Neoptera</taxon>
        <taxon>Endopterygota</taxon>
        <taxon>Lepidoptera</taxon>
        <taxon>Glossata</taxon>
        <taxon>Ditrysia</taxon>
        <taxon>Noctuoidea</taxon>
        <taxon>Noctuidae</taxon>
        <taxon>Amphipyrinae</taxon>
        <taxon>Spodoptera</taxon>
    </lineage>
</organism>
<protein>
    <submittedName>
        <fullName evidence="5">SFRICE_026943</fullName>
    </submittedName>
</protein>
<feature type="compositionally biased region" description="Basic residues" evidence="3">
    <location>
        <begin position="105"/>
        <end position="124"/>
    </location>
</feature>
<dbReference type="InterPro" id="IPR059029">
    <property type="entry name" value="FAM13A_dom"/>
</dbReference>
<feature type="compositionally biased region" description="Basic and acidic residues" evidence="3">
    <location>
        <begin position="88"/>
        <end position="104"/>
    </location>
</feature>
<evidence type="ECO:0000259" key="4">
    <source>
        <dbReference type="Pfam" id="PF26116"/>
    </source>
</evidence>
<sequence>MVQLEILQGYGQESERSSEHRVVISGLGWRAQCSERERERSEDMAAPECEREARKRRERRDSGCAHERKERRPHSEERTPPPPPPPPLHDHNRIESERRAERLSRARRPQFGGKRRRPPTRVSKHPKENECFTTSEEIRCSTPPHFDYVIVQKPQLCEEPETLDAAALHRVAGRTENAVEEGAALCAEAERARSDERSAAPLNVARREQPVPDRQLEKINKKISVLKKNITKYENDFESKNGHPLTQSDRITDVALTRMNETLRRLQAEKRLIKTDPVEYALKVQAAKQQKERDDKLEESLKSDKPMADIVKDIEEWLEGCRQAAGRSSVGEGSWTAAQLAAEKLCVQRVLLRLEAARGRPPAHSAERGAARHLYERYRTVKRVLASSRPDAIIGCINGELATIHEHETMLFNSSVDSSSDSQEKPSDSSQETTETPLQSPPNRDSAAPGEEVPSSTSSAQSATSEEATPSNEGLHCLSIDDLNKALTEAKMQKSILRRTIKDYEVSFELQNSRKVQRDDKKGHEDEYCKYRSVKARIKLINALINKQKTHSNNKTPN</sequence>
<name>A0A2H1WZV1_SPOFR</name>
<keyword evidence="2" id="KW-0175">Coiled coil</keyword>
<feature type="compositionally biased region" description="Polar residues" evidence="3">
    <location>
        <begin position="431"/>
        <end position="443"/>
    </location>
</feature>
<proteinExistence type="inferred from homology"/>
<evidence type="ECO:0000256" key="3">
    <source>
        <dbReference type="SAM" id="MobiDB-lite"/>
    </source>
</evidence>
<dbReference type="InterPro" id="IPR039102">
    <property type="entry name" value="FAM13"/>
</dbReference>
<dbReference type="Pfam" id="PF26116">
    <property type="entry name" value="FAM13A"/>
    <property type="match status" value="1"/>
</dbReference>
<feature type="compositionally biased region" description="Low complexity" evidence="3">
    <location>
        <begin position="454"/>
        <end position="471"/>
    </location>
</feature>
<gene>
    <name evidence="5" type="ORF">SFRICE_026943</name>
</gene>
<dbReference type="EMBL" id="ODYU01012301">
    <property type="protein sequence ID" value="SOQ58538.1"/>
    <property type="molecule type" value="Genomic_DNA"/>
</dbReference>
<evidence type="ECO:0000313" key="5">
    <source>
        <dbReference type="EMBL" id="SOQ58538.1"/>
    </source>
</evidence>
<feature type="compositionally biased region" description="Basic and acidic residues" evidence="3">
    <location>
        <begin position="13"/>
        <end position="22"/>
    </location>
</feature>
<feature type="compositionally biased region" description="Basic and acidic residues" evidence="3">
    <location>
        <begin position="33"/>
        <end position="79"/>
    </location>
</feature>
<feature type="region of interest" description="Disordered" evidence="3">
    <location>
        <begin position="414"/>
        <end position="476"/>
    </location>
</feature>
<reference evidence="5" key="1">
    <citation type="submission" date="2016-07" db="EMBL/GenBank/DDBJ databases">
        <authorList>
            <person name="Bretaudeau A."/>
        </authorList>
    </citation>
    <scope>NUCLEOTIDE SEQUENCE</scope>
    <source>
        <strain evidence="5">Rice</strain>
        <tissue evidence="5">Whole body</tissue>
    </source>
</reference>
<comment type="similarity">
    <text evidence="1">Belongs to the FAM13 family.</text>
</comment>
<dbReference type="PANTHER" id="PTHR15904">
    <property type="entry name" value="FAM13"/>
    <property type="match status" value="1"/>
</dbReference>
<feature type="domain" description="FAM13A-like" evidence="4">
    <location>
        <begin position="480"/>
        <end position="548"/>
    </location>
</feature>
<evidence type="ECO:0000256" key="2">
    <source>
        <dbReference type="SAM" id="Coils"/>
    </source>
</evidence>
<feature type="region of interest" description="Disordered" evidence="3">
    <location>
        <begin position="1"/>
        <end position="134"/>
    </location>
</feature>
<evidence type="ECO:0000256" key="1">
    <source>
        <dbReference type="ARBA" id="ARBA00007549"/>
    </source>
</evidence>
<feature type="coiled-coil region" evidence="2">
    <location>
        <begin position="216"/>
        <end position="276"/>
    </location>
</feature>
<accession>A0A2H1WZV1</accession>